<keyword evidence="1" id="KW-0732">Signal</keyword>
<feature type="signal peptide" evidence="1">
    <location>
        <begin position="1"/>
        <end position="25"/>
    </location>
</feature>
<evidence type="ECO:0000313" key="3">
    <source>
        <dbReference type="Proteomes" id="UP000722125"/>
    </source>
</evidence>
<protein>
    <recommendedName>
        <fullName evidence="4">Bacterial Ig-like domain-containing protein</fullName>
    </recommendedName>
</protein>
<name>A0ABS5TVB6_9CELL</name>
<evidence type="ECO:0000256" key="1">
    <source>
        <dbReference type="SAM" id="SignalP"/>
    </source>
</evidence>
<accession>A0ABS5TVB6</accession>
<gene>
    <name evidence="2" type="ORF">KIN34_02145</name>
</gene>
<comment type="caution">
    <text evidence="2">The sequence shown here is derived from an EMBL/GenBank/DDBJ whole genome shotgun (WGS) entry which is preliminary data.</text>
</comment>
<keyword evidence="3" id="KW-1185">Reference proteome</keyword>
<proteinExistence type="predicted"/>
<dbReference type="Proteomes" id="UP000722125">
    <property type="component" value="Unassembled WGS sequence"/>
</dbReference>
<dbReference type="EMBL" id="JAHBOH010000001">
    <property type="protein sequence ID" value="MBT0993094.1"/>
    <property type="molecule type" value="Genomic_DNA"/>
</dbReference>
<organism evidence="2 3">
    <name type="scientific">Cellulomonas fulva</name>
    <dbReference type="NCBI Taxonomy" id="2835530"/>
    <lineage>
        <taxon>Bacteria</taxon>
        <taxon>Bacillati</taxon>
        <taxon>Actinomycetota</taxon>
        <taxon>Actinomycetes</taxon>
        <taxon>Micrococcales</taxon>
        <taxon>Cellulomonadaceae</taxon>
        <taxon>Cellulomonas</taxon>
    </lineage>
</organism>
<evidence type="ECO:0008006" key="4">
    <source>
        <dbReference type="Google" id="ProtNLM"/>
    </source>
</evidence>
<dbReference type="RefSeq" id="WP_214346083.1">
    <property type="nucleotide sequence ID" value="NZ_JAHBOH010000001.1"/>
</dbReference>
<reference evidence="2 3" key="1">
    <citation type="submission" date="2021-05" db="EMBL/GenBank/DDBJ databases">
        <title>Description of Cellulomonas sp. DKR-3 sp. nov.</title>
        <authorList>
            <person name="Dahal R.H."/>
            <person name="Chaudhary D.K."/>
        </authorList>
    </citation>
    <scope>NUCLEOTIDE SEQUENCE [LARGE SCALE GENOMIC DNA]</scope>
    <source>
        <strain evidence="2 3">DKR-3</strain>
    </source>
</reference>
<evidence type="ECO:0000313" key="2">
    <source>
        <dbReference type="EMBL" id="MBT0993094.1"/>
    </source>
</evidence>
<feature type="chain" id="PRO_5047330358" description="Bacterial Ig-like domain-containing protein" evidence="1">
    <location>
        <begin position="26"/>
        <end position="248"/>
    </location>
</feature>
<sequence length="248" mass="24617">MKKAITLVVGAALAVPAAFAVPALAAGEAAAPAAVTPAVTSAVTSAVATSSSDASPAGYQATVKTVTTAAAPAVRFGTVVPVTLTVKAGTGTPTGTVTLRVDGRTKTATLAGGKATVKVSGFAKGWFRGSVSYTPTSGSAFKASSGSVLVKVGAARTTTKIKSVSVVRGKTPVVKVATSKPGKVTVTVTGPKGYAVTRTVTIRTAYTTTAVSLPTKPDVAGSYRVRVTLTPPSTNFAASWAGRYVKVV</sequence>